<evidence type="ECO:0000256" key="3">
    <source>
        <dbReference type="ARBA" id="ARBA00012663"/>
    </source>
</evidence>
<dbReference type="PROSITE" id="PS00775">
    <property type="entry name" value="GLYCOSYL_HYDROL_F3"/>
    <property type="match status" value="1"/>
</dbReference>
<accession>A0ABT1RNA6</accession>
<dbReference type="Gene3D" id="3.20.20.300">
    <property type="entry name" value="Glycoside hydrolase, family 3, N-terminal domain"/>
    <property type="match status" value="1"/>
</dbReference>
<keyword evidence="4" id="KW-0378">Hydrolase</keyword>
<evidence type="ECO:0000256" key="2">
    <source>
        <dbReference type="ARBA" id="ARBA00005336"/>
    </source>
</evidence>
<dbReference type="EC" id="3.2.1.52" evidence="3"/>
<dbReference type="InterPro" id="IPR036962">
    <property type="entry name" value="Glyco_hydro_3_N_sf"/>
</dbReference>
<evidence type="ECO:0000313" key="7">
    <source>
        <dbReference type="EMBL" id="MCQ4636670.1"/>
    </source>
</evidence>
<gene>
    <name evidence="7" type="ORF">NE619_08005</name>
</gene>
<keyword evidence="8" id="KW-1185">Reference proteome</keyword>
<reference evidence="7 8" key="1">
    <citation type="submission" date="2022-06" db="EMBL/GenBank/DDBJ databases">
        <title>Isolation of gut microbiota from human fecal samples.</title>
        <authorList>
            <person name="Pamer E.G."/>
            <person name="Barat B."/>
            <person name="Waligurski E."/>
            <person name="Medina S."/>
            <person name="Paddock L."/>
            <person name="Mostad J."/>
        </authorList>
    </citation>
    <scope>NUCLEOTIDE SEQUENCE [LARGE SCALE GENOMIC DNA]</scope>
    <source>
        <strain evidence="7 8">SL.3.17</strain>
    </source>
</reference>
<evidence type="ECO:0000259" key="6">
    <source>
        <dbReference type="Pfam" id="PF00933"/>
    </source>
</evidence>
<dbReference type="RefSeq" id="WP_256131864.1">
    <property type="nucleotide sequence ID" value="NZ_JANFXK010000007.1"/>
</dbReference>
<comment type="similarity">
    <text evidence="2">Belongs to the glycosyl hydrolase 3 family.</text>
</comment>
<proteinExistence type="inferred from homology"/>
<feature type="domain" description="Glycoside hydrolase family 3 N-terminal" evidence="6">
    <location>
        <begin position="50"/>
        <end position="364"/>
    </location>
</feature>
<evidence type="ECO:0000256" key="5">
    <source>
        <dbReference type="ARBA" id="ARBA00023295"/>
    </source>
</evidence>
<comment type="caution">
    <text evidence="7">The sequence shown here is derived from an EMBL/GenBank/DDBJ whole genome shotgun (WGS) entry which is preliminary data.</text>
</comment>
<dbReference type="PANTHER" id="PTHR30480:SF13">
    <property type="entry name" value="BETA-HEXOSAMINIDASE"/>
    <property type="match status" value="1"/>
</dbReference>
<dbReference type="Proteomes" id="UP001524502">
    <property type="component" value="Unassembled WGS sequence"/>
</dbReference>
<evidence type="ECO:0000313" key="8">
    <source>
        <dbReference type="Proteomes" id="UP001524502"/>
    </source>
</evidence>
<protein>
    <recommendedName>
        <fullName evidence="3">beta-N-acetylhexosaminidase</fullName>
        <ecNumber evidence="3">3.2.1.52</ecNumber>
    </recommendedName>
</protein>
<evidence type="ECO:0000256" key="1">
    <source>
        <dbReference type="ARBA" id="ARBA00001231"/>
    </source>
</evidence>
<dbReference type="InterPro" id="IPR050226">
    <property type="entry name" value="NagZ_Beta-hexosaminidase"/>
</dbReference>
<dbReference type="EMBL" id="JANFXK010000007">
    <property type="protein sequence ID" value="MCQ4636670.1"/>
    <property type="molecule type" value="Genomic_DNA"/>
</dbReference>
<dbReference type="PANTHER" id="PTHR30480">
    <property type="entry name" value="BETA-HEXOSAMINIDASE-RELATED"/>
    <property type="match status" value="1"/>
</dbReference>
<keyword evidence="5" id="KW-0326">Glycosidase</keyword>
<name>A0ABT1RNA6_9FIRM</name>
<dbReference type="Pfam" id="PF00933">
    <property type="entry name" value="Glyco_hydro_3"/>
    <property type="match status" value="1"/>
</dbReference>
<dbReference type="SUPFAM" id="SSF51445">
    <property type="entry name" value="(Trans)glycosidases"/>
    <property type="match status" value="1"/>
</dbReference>
<evidence type="ECO:0000256" key="4">
    <source>
        <dbReference type="ARBA" id="ARBA00022801"/>
    </source>
</evidence>
<comment type="catalytic activity">
    <reaction evidence="1">
        <text>Hydrolysis of terminal non-reducing N-acetyl-D-hexosamine residues in N-acetyl-beta-D-hexosaminides.</text>
        <dbReference type="EC" id="3.2.1.52"/>
    </reaction>
</comment>
<sequence>MKKWIMAIAAFVILAGAVLFLVPQAHKASVGTSAPAARTSRAEKILKSMTLEEKVGQMFLVCVSNSTINREDIASYHLGGYLFFADFFKERDKETAKAAIISYQEAAAVPMLMAADEEGGTVVRVSKFPAYRQSPFASPQELYKKGGLDRIREDTAKKSDLLLSLGINVNLAPVCDMTEDKNSFIYSRTLGQDKEKTADYISAVIGVMNEKQIGSALKHFPGYGGNADTHTDIVTDDRPYETFVSEDFLPFKAGIDAGAPCVLVSHNIVKCMDKDKPASLSKRVHEILRTELGFSGVIVTDDLSMDGAADYSQDENIAVAAVLAGNDLLCTSNYKDQISAVCQAVESGKIPMEQIDGSALRVLKWKEALGLLDKQ</sequence>
<dbReference type="InterPro" id="IPR001764">
    <property type="entry name" value="Glyco_hydro_3_N"/>
</dbReference>
<dbReference type="InterPro" id="IPR019800">
    <property type="entry name" value="Glyco_hydro_3_AS"/>
</dbReference>
<dbReference type="InterPro" id="IPR017853">
    <property type="entry name" value="GH"/>
</dbReference>
<organism evidence="7 8">
    <name type="scientific">Anaerovorax odorimutans</name>
    <dbReference type="NCBI Taxonomy" id="109327"/>
    <lineage>
        <taxon>Bacteria</taxon>
        <taxon>Bacillati</taxon>
        <taxon>Bacillota</taxon>
        <taxon>Clostridia</taxon>
        <taxon>Peptostreptococcales</taxon>
        <taxon>Anaerovoracaceae</taxon>
        <taxon>Anaerovorax</taxon>
    </lineage>
</organism>